<feature type="non-terminal residue" evidence="1">
    <location>
        <position position="1"/>
    </location>
</feature>
<keyword evidence="2" id="KW-1185">Reference proteome</keyword>
<name>A0ACA9MEW6_9GLOM</name>
<proteinExistence type="predicted"/>
<evidence type="ECO:0000313" key="2">
    <source>
        <dbReference type="Proteomes" id="UP000789860"/>
    </source>
</evidence>
<organism evidence="1 2">
    <name type="scientific">Scutellospora calospora</name>
    <dbReference type="NCBI Taxonomy" id="85575"/>
    <lineage>
        <taxon>Eukaryota</taxon>
        <taxon>Fungi</taxon>
        <taxon>Fungi incertae sedis</taxon>
        <taxon>Mucoromycota</taxon>
        <taxon>Glomeromycotina</taxon>
        <taxon>Glomeromycetes</taxon>
        <taxon>Diversisporales</taxon>
        <taxon>Gigasporaceae</taxon>
        <taxon>Scutellospora</taxon>
    </lineage>
</organism>
<evidence type="ECO:0000313" key="1">
    <source>
        <dbReference type="EMBL" id="CAG8588146.1"/>
    </source>
</evidence>
<reference evidence="1" key="1">
    <citation type="submission" date="2021-06" db="EMBL/GenBank/DDBJ databases">
        <authorList>
            <person name="Kallberg Y."/>
            <person name="Tangrot J."/>
            <person name="Rosling A."/>
        </authorList>
    </citation>
    <scope>NUCLEOTIDE SEQUENCE</scope>
    <source>
        <strain evidence="1">AU212A</strain>
    </source>
</reference>
<comment type="caution">
    <text evidence="1">The sequence shown here is derived from an EMBL/GenBank/DDBJ whole genome shotgun (WGS) entry which is preliminary data.</text>
</comment>
<dbReference type="Proteomes" id="UP000789860">
    <property type="component" value="Unassembled WGS sequence"/>
</dbReference>
<dbReference type="EMBL" id="CAJVPM010012415">
    <property type="protein sequence ID" value="CAG8588146.1"/>
    <property type="molecule type" value="Genomic_DNA"/>
</dbReference>
<accession>A0ACA9MEW6</accession>
<sequence>LITSEATRRYATTQACCYSFGDCRLKSEFDPDIAEVIRSLVIHMNASGTPL</sequence>
<protein>
    <submittedName>
        <fullName evidence="1">7649_t:CDS:1</fullName>
    </submittedName>
</protein>
<gene>
    <name evidence="1" type="ORF">SCALOS_LOCUS6474</name>
</gene>